<feature type="chain" id="PRO_5044284532" evidence="1">
    <location>
        <begin position="18"/>
        <end position="165"/>
    </location>
</feature>
<organism evidence="2 3">
    <name type="scientific">Klebsiella michiganensis</name>
    <dbReference type="NCBI Taxonomy" id="1134687"/>
    <lineage>
        <taxon>Bacteria</taxon>
        <taxon>Pseudomonadati</taxon>
        <taxon>Pseudomonadota</taxon>
        <taxon>Gammaproteobacteria</taxon>
        <taxon>Enterobacterales</taxon>
        <taxon>Enterobacteriaceae</taxon>
        <taxon>Klebsiella/Raoultella group</taxon>
        <taxon>Klebsiella</taxon>
    </lineage>
</organism>
<dbReference type="EMBL" id="JAQSKY010000010">
    <property type="protein sequence ID" value="MDS7899938.1"/>
    <property type="molecule type" value="Genomic_DNA"/>
</dbReference>
<keyword evidence="1" id="KW-0732">Signal</keyword>
<evidence type="ECO:0000313" key="3">
    <source>
        <dbReference type="Proteomes" id="UP001249822"/>
    </source>
</evidence>
<accession>A0AB35PWW3</accession>
<reference evidence="2" key="1">
    <citation type="journal article" date="2023" name="Front. Microbiol.">
        <title>Genomic characterization of carbapenem-resistant Klebsiella oxytoca complex in China: a multi-center study.</title>
        <authorList>
            <person name="Wan W."/>
            <person name="Yang X."/>
            <person name="Yu H."/>
            <person name="Wang M."/>
            <person name="Jia W."/>
            <person name="Huang B."/>
            <person name="Qu F."/>
            <person name="Shan B."/>
            <person name="Tang Y.W."/>
            <person name="Chen L."/>
            <person name="Du H."/>
        </authorList>
    </citation>
    <scope>NUCLEOTIDE SEQUENCE</scope>
    <source>
        <strain evidence="2">HD1688</strain>
    </source>
</reference>
<comment type="caution">
    <text evidence="2">The sequence shown here is derived from an EMBL/GenBank/DDBJ whole genome shotgun (WGS) entry which is preliminary data.</text>
</comment>
<dbReference type="RefSeq" id="WP_064176666.1">
    <property type="nucleotide sequence ID" value="NZ_JAQSKY010000010.1"/>
</dbReference>
<evidence type="ECO:0000256" key="1">
    <source>
        <dbReference type="SAM" id="SignalP"/>
    </source>
</evidence>
<reference evidence="2" key="2">
    <citation type="submission" date="2023-01" db="EMBL/GenBank/DDBJ databases">
        <authorList>
            <person name="Du H."/>
            <person name="Wan W."/>
        </authorList>
    </citation>
    <scope>NUCLEOTIDE SEQUENCE</scope>
    <source>
        <strain evidence="2">HD1688</strain>
    </source>
</reference>
<feature type="signal peptide" evidence="1">
    <location>
        <begin position="1"/>
        <end position="17"/>
    </location>
</feature>
<dbReference type="Proteomes" id="UP001249822">
    <property type="component" value="Unassembled WGS sequence"/>
</dbReference>
<dbReference type="AlphaFoldDB" id="A0AB35PWW3"/>
<gene>
    <name evidence="2" type="ORF">PTQ40_13180</name>
</gene>
<name>A0AB35PWW3_9ENTR</name>
<evidence type="ECO:0000313" key="2">
    <source>
        <dbReference type="EMBL" id="MDS7899938.1"/>
    </source>
</evidence>
<proteinExistence type="predicted"/>
<protein>
    <submittedName>
        <fullName evidence="2">Uncharacterized protein</fullName>
    </submittedName>
</protein>
<sequence>MKKYLAFLLILATQVIAADSVPKNTVLPDRYILLSRFDKLGIVKSNDWREGKIIEGKPVLTTRDGGDLYMINNKSLSSMSITEGEKPHVEAMHAASICFNIAYVATDTKSKDVTQAVTDIIEEAANDKSGSSGDLINGYWFTVEIKHIDKFPMLVCEVSGFTRWD</sequence>